<dbReference type="Pfam" id="PF01614">
    <property type="entry name" value="IclR_C"/>
    <property type="match status" value="1"/>
</dbReference>
<gene>
    <name evidence="9" type="primary">kdgR2</name>
    <name evidence="9" type="ORF">AHOG_16780</name>
</gene>
<keyword evidence="3" id="KW-0238">DNA-binding</keyword>
<evidence type="ECO:0000256" key="3">
    <source>
        <dbReference type="ARBA" id="ARBA00023125"/>
    </source>
</evidence>
<dbReference type="InterPro" id="IPR014757">
    <property type="entry name" value="Tscrpt_reg_IclR_C"/>
</dbReference>
<organism evidence="9 10">
    <name type="scientific">Actinoalloteichus hoggarensis</name>
    <dbReference type="NCBI Taxonomy" id="1470176"/>
    <lineage>
        <taxon>Bacteria</taxon>
        <taxon>Bacillati</taxon>
        <taxon>Actinomycetota</taxon>
        <taxon>Actinomycetes</taxon>
        <taxon>Pseudonocardiales</taxon>
        <taxon>Pseudonocardiaceae</taxon>
        <taxon>Actinoalloteichus</taxon>
    </lineage>
</organism>
<name>A0A221W509_9PSEU</name>
<dbReference type="PROSITE" id="PS51077">
    <property type="entry name" value="HTH_ICLR"/>
    <property type="match status" value="1"/>
</dbReference>
<dbReference type="SUPFAM" id="SSF55781">
    <property type="entry name" value="GAF domain-like"/>
    <property type="match status" value="1"/>
</dbReference>
<evidence type="ECO:0000259" key="7">
    <source>
        <dbReference type="PROSITE" id="PS51077"/>
    </source>
</evidence>
<dbReference type="SMART" id="SM00346">
    <property type="entry name" value="HTH_ICLR"/>
    <property type="match status" value="1"/>
</dbReference>
<dbReference type="InterPro" id="IPR036388">
    <property type="entry name" value="WH-like_DNA-bd_sf"/>
</dbReference>
<dbReference type="PANTHER" id="PTHR30136">
    <property type="entry name" value="HELIX-TURN-HELIX TRANSCRIPTIONAL REGULATOR, ICLR FAMILY"/>
    <property type="match status" value="1"/>
</dbReference>
<evidence type="ECO:0000256" key="5">
    <source>
        <dbReference type="ARBA" id="ARBA00058938"/>
    </source>
</evidence>
<dbReference type="Gene3D" id="3.30.450.40">
    <property type="match status" value="1"/>
</dbReference>
<evidence type="ECO:0000256" key="4">
    <source>
        <dbReference type="ARBA" id="ARBA00023163"/>
    </source>
</evidence>
<dbReference type="SUPFAM" id="SSF46785">
    <property type="entry name" value="Winged helix' DNA-binding domain"/>
    <property type="match status" value="1"/>
</dbReference>
<comment type="function">
    <text evidence="5">May be an activator protein for the gylABX operon.</text>
</comment>
<dbReference type="KEGG" id="ahg:AHOG_16780"/>
<keyword evidence="1" id="KW-0319">Glycerol metabolism</keyword>
<evidence type="ECO:0000256" key="6">
    <source>
        <dbReference type="ARBA" id="ARBA00070406"/>
    </source>
</evidence>
<dbReference type="PANTHER" id="PTHR30136:SF24">
    <property type="entry name" value="HTH-TYPE TRANSCRIPTIONAL REPRESSOR ALLR"/>
    <property type="match status" value="1"/>
</dbReference>
<dbReference type="OrthoDB" id="9000968at2"/>
<sequence>MALDPGGGAHAPVKSADRVLAILECLAEHGELTLGELRTRLDIPKSSLHALLHTLLDRRWIDQDGSRTRFSLGVRALQIGTAYVDADPVTARCQEALDEIARRTGEAVHLGRLDGADVVYLAKRESVHPLRLFSAIGRRLPAHATALGKAMLACLPPEDVRRIVGPRLEALTAATRTDVDTLLAELSQAAERGWASEYEENEPGVSCVAVPLRLGQASLDAISVTAPSARWNETTTPRILAALTSVRDELERFASPRRR</sequence>
<dbReference type="FunFam" id="1.10.10.10:FF:000056">
    <property type="entry name" value="IclR family transcriptional regulator"/>
    <property type="match status" value="1"/>
</dbReference>
<dbReference type="InterPro" id="IPR050707">
    <property type="entry name" value="HTH_MetabolicPath_Reg"/>
</dbReference>
<dbReference type="PROSITE" id="PS51078">
    <property type="entry name" value="ICLR_ED"/>
    <property type="match status" value="1"/>
</dbReference>
<evidence type="ECO:0000313" key="9">
    <source>
        <dbReference type="EMBL" id="ASO20982.1"/>
    </source>
</evidence>
<evidence type="ECO:0000313" key="10">
    <source>
        <dbReference type="Proteomes" id="UP000204221"/>
    </source>
</evidence>
<evidence type="ECO:0000256" key="2">
    <source>
        <dbReference type="ARBA" id="ARBA00023015"/>
    </source>
</evidence>
<dbReference type="GO" id="GO:0003677">
    <property type="term" value="F:DNA binding"/>
    <property type="evidence" value="ECO:0007669"/>
    <property type="project" value="UniProtKB-KW"/>
</dbReference>
<keyword evidence="4" id="KW-0804">Transcription</keyword>
<feature type="domain" description="HTH iclR-type" evidence="7">
    <location>
        <begin position="13"/>
        <end position="74"/>
    </location>
</feature>
<dbReference type="GO" id="GO:0006071">
    <property type="term" value="P:glycerol metabolic process"/>
    <property type="evidence" value="ECO:0007669"/>
    <property type="project" value="UniProtKB-KW"/>
</dbReference>
<dbReference type="Gene3D" id="1.10.10.10">
    <property type="entry name" value="Winged helix-like DNA-binding domain superfamily/Winged helix DNA-binding domain"/>
    <property type="match status" value="1"/>
</dbReference>
<dbReference type="AlphaFoldDB" id="A0A221W509"/>
<keyword evidence="10" id="KW-1185">Reference proteome</keyword>
<dbReference type="Pfam" id="PF09339">
    <property type="entry name" value="HTH_IclR"/>
    <property type="match status" value="1"/>
</dbReference>
<feature type="domain" description="IclR-ED" evidence="8">
    <location>
        <begin position="75"/>
        <end position="256"/>
    </location>
</feature>
<dbReference type="InterPro" id="IPR036390">
    <property type="entry name" value="WH_DNA-bd_sf"/>
</dbReference>
<dbReference type="Proteomes" id="UP000204221">
    <property type="component" value="Chromosome"/>
</dbReference>
<evidence type="ECO:0000259" key="8">
    <source>
        <dbReference type="PROSITE" id="PS51078"/>
    </source>
</evidence>
<evidence type="ECO:0000256" key="1">
    <source>
        <dbReference type="ARBA" id="ARBA00022798"/>
    </source>
</evidence>
<dbReference type="InterPro" id="IPR005471">
    <property type="entry name" value="Tscrpt_reg_IclR_N"/>
</dbReference>
<proteinExistence type="predicted"/>
<dbReference type="GO" id="GO:0045892">
    <property type="term" value="P:negative regulation of DNA-templated transcription"/>
    <property type="evidence" value="ECO:0007669"/>
    <property type="project" value="TreeGrafter"/>
</dbReference>
<dbReference type="EMBL" id="CP022521">
    <property type="protein sequence ID" value="ASO20982.1"/>
    <property type="molecule type" value="Genomic_DNA"/>
</dbReference>
<dbReference type="InterPro" id="IPR029016">
    <property type="entry name" value="GAF-like_dom_sf"/>
</dbReference>
<protein>
    <recommendedName>
        <fullName evidence="6">Glycerol operon regulatory protein</fullName>
    </recommendedName>
</protein>
<dbReference type="GO" id="GO:0003700">
    <property type="term" value="F:DNA-binding transcription factor activity"/>
    <property type="evidence" value="ECO:0007669"/>
    <property type="project" value="TreeGrafter"/>
</dbReference>
<accession>A0A221W509</accession>
<reference evidence="9 10" key="1">
    <citation type="submission" date="2017-07" db="EMBL/GenBank/DDBJ databases">
        <title>Complete genome sequence of Actinoalloteichus hoggarensis DSM 45943, type strain of Actinoalloteichus hoggarensis.</title>
        <authorList>
            <person name="Ruckert C."/>
            <person name="Nouioui I."/>
            <person name="Willmese J."/>
            <person name="van Wezel G."/>
            <person name="Klenk H.-P."/>
            <person name="Kalinowski J."/>
            <person name="Zotchev S.B."/>
        </authorList>
    </citation>
    <scope>NUCLEOTIDE SEQUENCE [LARGE SCALE GENOMIC DNA]</scope>
    <source>
        <strain evidence="9 10">DSM 45943</strain>
    </source>
</reference>
<keyword evidence="2" id="KW-0805">Transcription regulation</keyword>